<evidence type="ECO:0000256" key="5">
    <source>
        <dbReference type="ARBA" id="ARBA00022755"/>
    </source>
</evidence>
<evidence type="ECO:0000256" key="9">
    <source>
        <dbReference type="PIRSR" id="PIRSR000485-1"/>
    </source>
</evidence>
<dbReference type="InterPro" id="IPR029057">
    <property type="entry name" value="PRTase-like"/>
</dbReference>
<comment type="similarity">
    <text evidence="2 7 8">In the C-terminal section; belongs to the purine/pyrimidine phosphoribosyltransferase family.</text>
</comment>
<dbReference type="Gene3D" id="3.40.50.2020">
    <property type="match status" value="1"/>
</dbReference>
<feature type="binding site" evidence="7 10">
    <location>
        <position position="299"/>
    </location>
    <ligand>
        <name>Mg(2+)</name>
        <dbReference type="ChEBI" id="CHEBI:18420"/>
    </ligand>
</feature>
<dbReference type="GO" id="GO:0004044">
    <property type="term" value="F:amidophosphoribosyltransferase activity"/>
    <property type="evidence" value="ECO:0007669"/>
    <property type="project" value="UniProtKB-UniRule"/>
</dbReference>
<evidence type="ECO:0000256" key="7">
    <source>
        <dbReference type="HAMAP-Rule" id="MF_01931"/>
    </source>
</evidence>
<dbReference type="HAMAP" id="MF_01931">
    <property type="entry name" value="PurF"/>
    <property type="match status" value="1"/>
</dbReference>
<evidence type="ECO:0000313" key="14">
    <source>
        <dbReference type="Proteomes" id="UP000648239"/>
    </source>
</evidence>
<comment type="catalytic activity">
    <reaction evidence="7 8">
        <text>5-phospho-beta-D-ribosylamine + L-glutamate + diphosphate = 5-phospho-alpha-D-ribose 1-diphosphate + L-glutamine + H2O</text>
        <dbReference type="Rhea" id="RHEA:14905"/>
        <dbReference type="ChEBI" id="CHEBI:15377"/>
        <dbReference type="ChEBI" id="CHEBI:29985"/>
        <dbReference type="ChEBI" id="CHEBI:33019"/>
        <dbReference type="ChEBI" id="CHEBI:58017"/>
        <dbReference type="ChEBI" id="CHEBI:58359"/>
        <dbReference type="ChEBI" id="CHEBI:58681"/>
        <dbReference type="EC" id="2.4.2.14"/>
    </reaction>
</comment>
<evidence type="ECO:0000256" key="11">
    <source>
        <dbReference type="PIRSR" id="PIRSR000485-3"/>
    </source>
</evidence>
<keyword evidence="6 7" id="KW-0315">Glutamine amidotransferase</keyword>
<dbReference type="GO" id="GO:0009113">
    <property type="term" value="P:purine nucleobase biosynthetic process"/>
    <property type="evidence" value="ECO:0007669"/>
    <property type="project" value="UniProtKB-UniRule"/>
</dbReference>
<keyword evidence="7 10" id="KW-0460">Magnesium</keyword>
<feature type="binding site" evidence="7 10">
    <location>
        <position position="361"/>
    </location>
    <ligand>
        <name>Mg(2+)</name>
        <dbReference type="ChEBI" id="CHEBI:18420"/>
    </ligand>
</feature>
<dbReference type="GO" id="GO:0051539">
    <property type="term" value="F:4 iron, 4 sulfur cluster binding"/>
    <property type="evidence" value="ECO:0007669"/>
    <property type="project" value="UniProtKB-KW"/>
</dbReference>
<evidence type="ECO:0000256" key="8">
    <source>
        <dbReference type="PIRNR" id="PIRNR000485"/>
    </source>
</evidence>
<dbReference type="Gene3D" id="3.60.20.10">
    <property type="entry name" value="Glutamine Phosphoribosylpyrophosphate, subunit 1, domain 1"/>
    <property type="match status" value="1"/>
</dbReference>
<keyword evidence="7 10" id="KW-0479">Metal-binding</keyword>
<dbReference type="AlphaFoldDB" id="A0A8J7CKC2"/>
<evidence type="ECO:0000256" key="4">
    <source>
        <dbReference type="ARBA" id="ARBA00022679"/>
    </source>
</evidence>
<dbReference type="EC" id="2.4.2.14" evidence="7"/>
<dbReference type="EMBL" id="JACXWD010000005">
    <property type="protein sequence ID" value="MBD3867018.1"/>
    <property type="molecule type" value="Genomic_DNA"/>
</dbReference>
<dbReference type="NCBIfam" id="TIGR01134">
    <property type="entry name" value="purF"/>
    <property type="match status" value="1"/>
</dbReference>
<dbReference type="Pfam" id="PF13522">
    <property type="entry name" value="GATase_6"/>
    <property type="match status" value="1"/>
</dbReference>
<feature type="binding site" evidence="7 11">
    <location>
        <position position="453"/>
    </location>
    <ligand>
        <name>[4Fe-4S] cluster</name>
        <dbReference type="ChEBI" id="CHEBI:49883"/>
    </ligand>
</feature>
<keyword evidence="4 7" id="KW-0808">Transferase</keyword>
<reference evidence="13 14" key="1">
    <citation type="submission" date="2020-08" db="EMBL/GenBank/DDBJ databases">
        <title>Acidobacteriota in marine sediments use diverse sulfur dissimilation pathways.</title>
        <authorList>
            <person name="Wasmund K."/>
        </authorList>
    </citation>
    <scope>NUCLEOTIDE SEQUENCE [LARGE SCALE GENOMIC DNA]</scope>
    <source>
        <strain evidence="13">MAG AM4</strain>
    </source>
</reference>
<feature type="domain" description="Glutamine amidotransferase type-2" evidence="12">
    <location>
        <begin position="2"/>
        <end position="233"/>
    </location>
</feature>
<dbReference type="Proteomes" id="UP000648239">
    <property type="component" value="Unassembled WGS sequence"/>
</dbReference>
<comment type="pathway">
    <text evidence="1 7 8">Purine metabolism; IMP biosynthesis via de novo pathway; N(1)-(5-phospho-D-ribosyl)glycinamide from 5-phospho-alpha-D-ribose 1-diphosphate: step 1/2.</text>
</comment>
<feature type="binding site" evidence="7 11">
    <location>
        <position position="398"/>
    </location>
    <ligand>
        <name>[4Fe-4S] cluster</name>
        <dbReference type="ChEBI" id="CHEBI:49883"/>
    </ligand>
</feature>
<comment type="cofactor">
    <cofactor evidence="7 11">
        <name>[4Fe-4S] cluster</name>
        <dbReference type="ChEBI" id="CHEBI:49883"/>
    </cofactor>
    <text evidence="7 11">Binds 1 [4Fe-4S] cluster per subunit.</text>
</comment>
<feature type="binding site" evidence="7 11">
    <location>
        <position position="249"/>
    </location>
    <ligand>
        <name>[4Fe-4S] cluster</name>
        <dbReference type="ChEBI" id="CHEBI:49883"/>
    </ligand>
</feature>
<dbReference type="UniPathway" id="UPA00074">
    <property type="reaction ID" value="UER00124"/>
</dbReference>
<accession>A0A8J7CKC2</accession>
<dbReference type="GO" id="GO:0000287">
    <property type="term" value="F:magnesium ion binding"/>
    <property type="evidence" value="ECO:0007669"/>
    <property type="project" value="UniProtKB-UniRule"/>
</dbReference>
<dbReference type="InterPro" id="IPR000836">
    <property type="entry name" value="PRTase_dom"/>
</dbReference>
<feature type="binding site" evidence="7 11">
    <location>
        <position position="456"/>
    </location>
    <ligand>
        <name>[4Fe-4S] cluster</name>
        <dbReference type="ChEBI" id="CHEBI:49883"/>
    </ligand>
</feature>
<name>A0A8J7CKC2_9BACT</name>
<dbReference type="InterPro" id="IPR017932">
    <property type="entry name" value="GATase_2_dom"/>
</dbReference>
<feature type="binding site" evidence="7 10">
    <location>
        <position position="362"/>
    </location>
    <ligand>
        <name>Mg(2+)</name>
        <dbReference type="ChEBI" id="CHEBI:18420"/>
    </ligand>
</feature>
<dbReference type="PIRSF" id="PIRSF000485">
    <property type="entry name" value="Amd_phspho_trans"/>
    <property type="match status" value="1"/>
</dbReference>
<protein>
    <recommendedName>
        <fullName evidence="7">Amidophosphoribosyltransferase</fullName>
        <shortName evidence="7">ATase</shortName>
        <ecNumber evidence="7">2.4.2.14</ecNumber>
    </recommendedName>
    <alternativeName>
        <fullName evidence="7">Glutamine phosphoribosylpyrophosphate amidotransferase</fullName>
        <shortName evidence="7">GPATase</shortName>
    </alternativeName>
</protein>
<comment type="caution">
    <text evidence="13">The sequence shown here is derived from an EMBL/GenBank/DDBJ whole genome shotgun (WGS) entry which is preliminary data.</text>
</comment>
<evidence type="ECO:0000259" key="12">
    <source>
        <dbReference type="PROSITE" id="PS51278"/>
    </source>
</evidence>
<keyword evidence="7 11" id="KW-0411">Iron-sulfur</keyword>
<evidence type="ECO:0000256" key="3">
    <source>
        <dbReference type="ARBA" id="ARBA00022676"/>
    </source>
</evidence>
<gene>
    <name evidence="7 13" type="primary">purF</name>
    <name evidence="13" type="ORF">IFK94_02745</name>
</gene>
<dbReference type="InterPro" id="IPR005854">
    <property type="entry name" value="PurF"/>
</dbReference>
<organism evidence="13 14">
    <name type="scientific">Candidatus Polarisedimenticola svalbardensis</name>
    <dbReference type="NCBI Taxonomy" id="2886004"/>
    <lineage>
        <taxon>Bacteria</taxon>
        <taxon>Pseudomonadati</taxon>
        <taxon>Acidobacteriota</taxon>
        <taxon>Candidatus Polarisedimenticolia</taxon>
        <taxon>Candidatus Polarisedimenticolales</taxon>
        <taxon>Candidatus Polarisedimenticolaceae</taxon>
        <taxon>Candidatus Polarisedimenticola</taxon>
    </lineage>
</organism>
<evidence type="ECO:0000256" key="1">
    <source>
        <dbReference type="ARBA" id="ARBA00005209"/>
    </source>
</evidence>
<evidence type="ECO:0000256" key="6">
    <source>
        <dbReference type="ARBA" id="ARBA00022962"/>
    </source>
</evidence>
<proteinExistence type="inferred from homology"/>
<dbReference type="PROSITE" id="PS51278">
    <property type="entry name" value="GATASE_TYPE_2"/>
    <property type="match status" value="1"/>
</dbReference>
<dbReference type="SUPFAM" id="SSF56235">
    <property type="entry name" value="N-terminal nucleophile aminohydrolases (Ntn hydrolases)"/>
    <property type="match status" value="1"/>
</dbReference>
<evidence type="ECO:0000256" key="2">
    <source>
        <dbReference type="ARBA" id="ARBA00010138"/>
    </source>
</evidence>
<keyword evidence="7" id="KW-0004">4Fe-4S</keyword>
<evidence type="ECO:0000256" key="10">
    <source>
        <dbReference type="PIRSR" id="PIRSR000485-2"/>
    </source>
</evidence>
<dbReference type="GO" id="GO:0006189">
    <property type="term" value="P:'de novo' IMP biosynthetic process"/>
    <property type="evidence" value="ECO:0007669"/>
    <property type="project" value="UniProtKB-UniRule"/>
</dbReference>
<keyword evidence="3 7" id="KW-0328">Glycosyltransferase</keyword>
<comment type="cofactor">
    <cofactor evidence="7 10">
        <name>Mg(2+)</name>
        <dbReference type="ChEBI" id="CHEBI:18420"/>
    </cofactor>
    <text evidence="7 10">Binds 1 Mg(2+) ion per subunit.</text>
</comment>
<dbReference type="SUPFAM" id="SSF53271">
    <property type="entry name" value="PRTase-like"/>
    <property type="match status" value="1"/>
</dbReference>
<keyword evidence="7 11" id="KW-0408">Iron</keyword>
<comment type="function">
    <text evidence="7">Catalyzes the formation of phosphoribosylamine from phosphoribosylpyrophosphate (PRPP) and glutamine.</text>
</comment>
<dbReference type="InterPro" id="IPR029055">
    <property type="entry name" value="Ntn_hydrolases_N"/>
</dbReference>
<dbReference type="CDD" id="cd06223">
    <property type="entry name" value="PRTases_typeI"/>
    <property type="match status" value="1"/>
</dbReference>
<keyword evidence="5 7" id="KW-0658">Purine biosynthesis</keyword>
<evidence type="ECO:0000313" key="13">
    <source>
        <dbReference type="EMBL" id="MBD3867018.1"/>
    </source>
</evidence>
<feature type="active site" description="Nucleophile" evidence="7 9">
    <location>
        <position position="2"/>
    </location>
</feature>
<sequence length="483" mass="52607">MCGFIGIIGSDTAVHEIYDGLVAIQHRGQDAAGIITYDGRFHIKKGEGLVRDIFSAANIERLQGSLAVGHVRYPTVGSGGGEDAQPFTVNYPYGIVMAHNGNVANYDSLEAELAGDSLRHLYSGCDVEIILNVFANALAAAGTGSFTVEAYYQAVAEVYRTVRGAYSVVGYIAGHGMFAFRDPFGIKPIAMGCRVKDGHKSYAVASESVVLSTLGYDLLPWGDPGEAVFIDLAGKVSRSRVAEANPHPCVFEYVYFARPDSYLEGVSVYETRMKMGEKLAEVFRAGGHTADVVIPVPDSARTSALAMAQALGMPYREGLVKNRYVGRTFIMPDAGERKRSVRRKLNAIQREFEGRDVLLVDDSIVRGTTSRQIVQLAREAGANRVLFASTSPPLTHPCVYGIDMATKREFIARDRTPEQVADSIDADEVIYQSLDDLLDSVREGNGDHIREMCSACFTGEYPTGDITDAMLLQIEEERLIQGK</sequence>
<dbReference type="PANTHER" id="PTHR11907">
    <property type="entry name" value="AMIDOPHOSPHORIBOSYLTRANSFERASE"/>
    <property type="match status" value="1"/>
</dbReference>